<feature type="region of interest" description="Disordered" evidence="1">
    <location>
        <begin position="155"/>
        <end position="174"/>
    </location>
</feature>
<dbReference type="Gene3D" id="1.10.10.1320">
    <property type="entry name" value="Anti-sigma factor, zinc-finger domain"/>
    <property type="match status" value="1"/>
</dbReference>
<sequence length="174" mass="19079">MNKCTAMETTLADMLLDPEAAPAKVKTHVAECDSCRKELEEMRATMAVMDAWTAPEPNPYFMTRLGARMREEREAPPQSWLERIRARFVYGPSMHARPLAAMALTVMLLVGGGAYLGVTNVETPQPQQGPEAAVVHDLQTLDSNAQVLDQLEAISDNPNDAISDNPNSDDPQAQ</sequence>
<keyword evidence="2" id="KW-0812">Transmembrane</keyword>
<protein>
    <recommendedName>
        <fullName evidence="4">Zinc-finger domain-containing protein</fullName>
    </recommendedName>
</protein>
<evidence type="ECO:0008006" key="4">
    <source>
        <dbReference type="Google" id="ProtNLM"/>
    </source>
</evidence>
<dbReference type="RefSeq" id="WP_348262566.1">
    <property type="nucleotide sequence ID" value="NZ_CP121196.1"/>
</dbReference>
<feature type="transmembrane region" description="Helical" evidence="2">
    <location>
        <begin position="99"/>
        <end position="118"/>
    </location>
</feature>
<proteinExistence type="predicted"/>
<gene>
    <name evidence="3" type="ORF">P8935_22560</name>
</gene>
<reference evidence="3" key="1">
    <citation type="submission" date="2023-03" db="EMBL/GenBank/DDBJ databases">
        <title>Edaphobacter sp.</title>
        <authorList>
            <person name="Huber K.J."/>
            <person name="Papendorf J."/>
            <person name="Pilke C."/>
            <person name="Bunk B."/>
            <person name="Sproeer C."/>
            <person name="Pester M."/>
        </authorList>
    </citation>
    <scope>NUCLEOTIDE SEQUENCE</scope>
    <source>
        <strain evidence="3">DSM 110680</strain>
    </source>
</reference>
<name>A0AAU7DI69_9BACT</name>
<keyword evidence="2" id="KW-0472">Membrane</keyword>
<evidence type="ECO:0000256" key="1">
    <source>
        <dbReference type="SAM" id="MobiDB-lite"/>
    </source>
</evidence>
<evidence type="ECO:0000256" key="2">
    <source>
        <dbReference type="SAM" id="Phobius"/>
    </source>
</evidence>
<keyword evidence="2" id="KW-1133">Transmembrane helix</keyword>
<feature type="compositionally biased region" description="Polar residues" evidence="1">
    <location>
        <begin position="156"/>
        <end position="174"/>
    </location>
</feature>
<evidence type="ECO:0000313" key="3">
    <source>
        <dbReference type="EMBL" id="XBH17335.1"/>
    </source>
</evidence>
<organism evidence="3">
    <name type="scientific">Telmatobacter sp. DSM 110680</name>
    <dbReference type="NCBI Taxonomy" id="3036704"/>
    <lineage>
        <taxon>Bacteria</taxon>
        <taxon>Pseudomonadati</taxon>
        <taxon>Acidobacteriota</taxon>
        <taxon>Terriglobia</taxon>
        <taxon>Terriglobales</taxon>
        <taxon>Acidobacteriaceae</taxon>
        <taxon>Telmatobacter</taxon>
    </lineage>
</organism>
<dbReference type="AlphaFoldDB" id="A0AAU7DI69"/>
<dbReference type="InterPro" id="IPR041916">
    <property type="entry name" value="Anti_sigma_zinc_sf"/>
</dbReference>
<accession>A0AAU7DI69</accession>
<dbReference type="EMBL" id="CP121196">
    <property type="protein sequence ID" value="XBH17335.1"/>
    <property type="molecule type" value="Genomic_DNA"/>
</dbReference>